<accession>A0A0N4VCZ5</accession>
<dbReference type="InterPro" id="IPR036388">
    <property type="entry name" value="WH-like_DNA-bd_sf"/>
</dbReference>
<dbReference type="GO" id="GO:0005737">
    <property type="term" value="C:cytoplasm"/>
    <property type="evidence" value="ECO:0007669"/>
    <property type="project" value="UniProtKB-SubCell"/>
</dbReference>
<feature type="DNA-binding region" description="Fork-head" evidence="12">
    <location>
        <begin position="185"/>
        <end position="263"/>
    </location>
</feature>
<dbReference type="Gene3D" id="1.10.10.10">
    <property type="entry name" value="Winged helix-like DNA-binding domain superfamily/Winged helix DNA-binding domain"/>
    <property type="match status" value="2"/>
</dbReference>
<dbReference type="PRINTS" id="PR00053">
    <property type="entry name" value="FORKHEAD"/>
</dbReference>
<keyword evidence="8 12" id="KW-0238">DNA-binding</keyword>
<dbReference type="SUPFAM" id="SSF46785">
    <property type="entry name" value="Winged helix' DNA-binding domain"/>
    <property type="match status" value="2"/>
</dbReference>
<dbReference type="GO" id="GO:0005634">
    <property type="term" value="C:nucleus"/>
    <property type="evidence" value="ECO:0007669"/>
    <property type="project" value="UniProtKB-SubCell"/>
</dbReference>
<evidence type="ECO:0000256" key="11">
    <source>
        <dbReference type="ARBA" id="ARBA00039893"/>
    </source>
</evidence>
<gene>
    <name evidence="15" type="ORF">EVEC_LOCUS7942</name>
</gene>
<dbReference type="EMBL" id="UXUI01009174">
    <property type="protein sequence ID" value="VDD93191.1"/>
    <property type="molecule type" value="Genomic_DNA"/>
</dbReference>
<dbReference type="PANTHER" id="PTHR45767:SF2">
    <property type="entry name" value="FORKHEAD BOX PROTEIN O"/>
    <property type="match status" value="1"/>
</dbReference>
<sequence>MMTKLEVPVSGTGSSSATAALLASGGTPTTSRIVTSNALTMKSEDSMISPKSPPAAVLDNAVSLFGAPEASQDNGSTESDDLGPMPRDRCNTWPLRRTQMDLNSQTSPLIHERILEEEADFDPDEGTLTNVGLLGSPENTGFSPGMPSPPASTVGSTQVVPSSAASDTSDNGLTSKKSTTRRNAWGNMSYADLITQAIISSPEKRLTLSQVYEWMVQNVPYFRDKGDSNSSAGWKVGALMNSDLNDVELNLKERSRCHTWPAKQFGFCFENREQQSSSAATMTLPSGSKTASSPVCTNADEQQHQSKLTLDSQSSYPTTTSSTNNSVQFGQQQQSSSPQISGASSSQYFETIPDGSGFYGLSGSDGNICSLKMKKKRVRRKPSDVVCQKKPNPWGEESYSDLIARALESAPEKRMKLSDIYQWFSVNIPYFRERSSSEEAAGWKNSIRHNLSLHSRFMRIQNEGAGKSSWWVINPDAKPGRNPRRQRAATMESATKAALEKKRRGARKKVLEMRATGSLQSTPGSLVSSQASVANHDLFGENDDPVGNFETVFRPRAQSNLSVASRVSPSVGNTEFHEDFDFPPFVEASAMPNDILDRTNEITLSQTDASAYQPPLGSALLNGGSSTSAVAAQPLLQHVKPEVPADGIKNELDGVQPPPSYHVLNNARDVSHSQNPLLNSNIVHRSQQPGMTSYNGLYASSNHGIHWISGGVRPQISCAQQTLGQAGLPMDLENLTLPEQPFMECDMESVIRQELSQSTSNQLTFD</sequence>
<feature type="compositionally biased region" description="Low complexity" evidence="13">
    <location>
        <begin position="312"/>
        <end position="346"/>
    </location>
</feature>
<evidence type="ECO:0000256" key="9">
    <source>
        <dbReference type="ARBA" id="ARBA00023163"/>
    </source>
</evidence>
<dbReference type="AlphaFoldDB" id="A0A0N4VCZ5"/>
<evidence type="ECO:0000256" key="12">
    <source>
        <dbReference type="PROSITE-ProRule" id="PRU00089"/>
    </source>
</evidence>
<dbReference type="STRING" id="51028.A0A0N4VCZ5"/>
<dbReference type="GO" id="GO:0000978">
    <property type="term" value="F:RNA polymerase II cis-regulatory region sequence-specific DNA binding"/>
    <property type="evidence" value="ECO:0007669"/>
    <property type="project" value="TreeGrafter"/>
</dbReference>
<evidence type="ECO:0000256" key="7">
    <source>
        <dbReference type="ARBA" id="ARBA00023015"/>
    </source>
</evidence>
<feature type="compositionally biased region" description="Polar residues" evidence="13">
    <location>
        <begin position="279"/>
        <end position="311"/>
    </location>
</feature>
<keyword evidence="6" id="KW-0341">Growth regulation</keyword>
<evidence type="ECO:0000313" key="15">
    <source>
        <dbReference type="EMBL" id="VDD93191.1"/>
    </source>
</evidence>
<dbReference type="SMART" id="SM00339">
    <property type="entry name" value="FH"/>
    <property type="match status" value="2"/>
</dbReference>
<feature type="compositionally biased region" description="Low complexity" evidence="13">
    <location>
        <begin position="7"/>
        <end position="29"/>
    </location>
</feature>
<feature type="DNA-binding region" description="Fork-head" evidence="12">
    <location>
        <begin position="394"/>
        <end position="487"/>
    </location>
</feature>
<comment type="subcellular location">
    <subcellularLocation>
        <location evidence="2">Cytoplasm</location>
    </subcellularLocation>
    <subcellularLocation>
        <location evidence="1 12">Nucleus</location>
    </subcellularLocation>
</comment>
<evidence type="ECO:0000313" key="16">
    <source>
        <dbReference type="Proteomes" id="UP000274131"/>
    </source>
</evidence>
<evidence type="ECO:0000256" key="1">
    <source>
        <dbReference type="ARBA" id="ARBA00004123"/>
    </source>
</evidence>
<evidence type="ECO:0000256" key="2">
    <source>
        <dbReference type="ARBA" id="ARBA00004496"/>
    </source>
</evidence>
<reference evidence="15 16" key="2">
    <citation type="submission" date="2018-10" db="EMBL/GenBank/DDBJ databases">
        <authorList>
            <consortium name="Pathogen Informatics"/>
        </authorList>
    </citation>
    <scope>NUCLEOTIDE SEQUENCE [LARGE SCALE GENOMIC DNA]</scope>
</reference>
<keyword evidence="3" id="KW-0217">Developmental protein</keyword>
<dbReference type="InterPro" id="IPR001766">
    <property type="entry name" value="Fork_head_dom"/>
</dbReference>
<feature type="region of interest" description="Disordered" evidence="13">
    <location>
        <begin position="1"/>
        <end position="29"/>
    </location>
</feature>
<evidence type="ECO:0000256" key="8">
    <source>
        <dbReference type="ARBA" id="ARBA00023125"/>
    </source>
</evidence>
<evidence type="ECO:0000256" key="3">
    <source>
        <dbReference type="ARBA" id="ARBA00022473"/>
    </source>
</evidence>
<dbReference type="Proteomes" id="UP000274131">
    <property type="component" value="Unassembled WGS sequence"/>
</dbReference>
<evidence type="ECO:0000256" key="13">
    <source>
        <dbReference type="SAM" id="MobiDB-lite"/>
    </source>
</evidence>
<protein>
    <recommendedName>
        <fullName evidence="11">Forkhead box protein O</fullName>
    </recommendedName>
</protein>
<feature type="region of interest" description="Disordered" evidence="13">
    <location>
        <begin position="279"/>
        <end position="346"/>
    </location>
</feature>
<evidence type="ECO:0000313" key="17">
    <source>
        <dbReference type="WBParaSite" id="EVEC_0000845801-mRNA-1"/>
    </source>
</evidence>
<evidence type="ECO:0000259" key="14">
    <source>
        <dbReference type="PROSITE" id="PS50039"/>
    </source>
</evidence>
<keyword evidence="9" id="KW-0804">Transcription</keyword>
<dbReference type="InterPro" id="IPR036390">
    <property type="entry name" value="WH_DNA-bd_sf"/>
</dbReference>
<dbReference type="PROSITE" id="PS50039">
    <property type="entry name" value="FORK_HEAD_3"/>
    <property type="match status" value="2"/>
</dbReference>
<dbReference type="GO" id="GO:0000981">
    <property type="term" value="F:DNA-binding transcription factor activity, RNA polymerase II-specific"/>
    <property type="evidence" value="ECO:0007669"/>
    <property type="project" value="TreeGrafter"/>
</dbReference>
<keyword evidence="7" id="KW-0805">Transcription regulation</keyword>
<feature type="compositionally biased region" description="Polar residues" evidence="13">
    <location>
        <begin position="151"/>
        <end position="177"/>
    </location>
</feature>
<dbReference type="OrthoDB" id="5954824at2759"/>
<feature type="domain" description="Fork-head" evidence="14">
    <location>
        <begin position="185"/>
        <end position="263"/>
    </location>
</feature>
<reference evidence="17" key="1">
    <citation type="submission" date="2016-04" db="UniProtKB">
        <authorList>
            <consortium name="WormBaseParasite"/>
        </authorList>
    </citation>
    <scope>IDENTIFICATION</scope>
</reference>
<evidence type="ECO:0000256" key="6">
    <source>
        <dbReference type="ARBA" id="ARBA00022604"/>
    </source>
</evidence>
<keyword evidence="5" id="KW-0597">Phosphoprotein</keyword>
<feature type="region of interest" description="Disordered" evidence="13">
    <location>
        <begin position="120"/>
        <end position="180"/>
    </location>
</feature>
<feature type="domain" description="Fork-head" evidence="14">
    <location>
        <begin position="394"/>
        <end position="487"/>
    </location>
</feature>
<dbReference type="PANTHER" id="PTHR45767">
    <property type="entry name" value="FORKHEAD BOX PROTEIN O"/>
    <property type="match status" value="1"/>
</dbReference>
<dbReference type="PROSITE" id="PS00658">
    <property type="entry name" value="FORK_HEAD_2"/>
    <property type="match status" value="1"/>
</dbReference>
<evidence type="ECO:0000256" key="4">
    <source>
        <dbReference type="ARBA" id="ARBA00022490"/>
    </source>
</evidence>
<feature type="region of interest" description="Disordered" evidence="13">
    <location>
        <begin position="67"/>
        <end position="87"/>
    </location>
</feature>
<name>A0A0N4VCZ5_ENTVE</name>
<evidence type="ECO:0000256" key="5">
    <source>
        <dbReference type="ARBA" id="ARBA00022553"/>
    </source>
</evidence>
<organism evidence="17">
    <name type="scientific">Enterobius vermicularis</name>
    <name type="common">Human pinworm</name>
    <dbReference type="NCBI Taxonomy" id="51028"/>
    <lineage>
        <taxon>Eukaryota</taxon>
        <taxon>Metazoa</taxon>
        <taxon>Ecdysozoa</taxon>
        <taxon>Nematoda</taxon>
        <taxon>Chromadorea</taxon>
        <taxon>Rhabditida</taxon>
        <taxon>Spirurina</taxon>
        <taxon>Oxyuridomorpha</taxon>
        <taxon>Oxyuroidea</taxon>
        <taxon>Oxyuridae</taxon>
        <taxon>Enterobius</taxon>
    </lineage>
</organism>
<evidence type="ECO:0000256" key="10">
    <source>
        <dbReference type="ARBA" id="ARBA00023242"/>
    </source>
</evidence>
<dbReference type="Pfam" id="PF00250">
    <property type="entry name" value="Forkhead"/>
    <property type="match status" value="2"/>
</dbReference>
<dbReference type="CDD" id="cd20032">
    <property type="entry name" value="FH_FOXO"/>
    <property type="match status" value="1"/>
</dbReference>
<keyword evidence="16" id="KW-1185">Reference proteome</keyword>
<proteinExistence type="predicted"/>
<keyword evidence="10 12" id="KW-0539">Nucleus</keyword>
<dbReference type="InterPro" id="IPR030456">
    <property type="entry name" value="TF_fork_head_CS_2"/>
</dbReference>
<dbReference type="WBParaSite" id="EVEC_0000845801-mRNA-1">
    <property type="protein sequence ID" value="EVEC_0000845801-mRNA-1"/>
    <property type="gene ID" value="EVEC_0000845801"/>
</dbReference>
<keyword evidence="4" id="KW-0963">Cytoplasm</keyword>